<proteinExistence type="predicted"/>
<protein>
    <submittedName>
        <fullName evidence="2">Uncharacterized protein</fullName>
    </submittedName>
</protein>
<dbReference type="Proteomes" id="UP000446658">
    <property type="component" value="Unassembled WGS sequence"/>
</dbReference>
<organism evidence="2 3">
    <name type="scientific">Paludibacterium denitrificans</name>
    <dbReference type="NCBI Taxonomy" id="2675226"/>
    <lineage>
        <taxon>Bacteria</taxon>
        <taxon>Pseudomonadati</taxon>
        <taxon>Pseudomonadota</taxon>
        <taxon>Betaproteobacteria</taxon>
        <taxon>Neisseriales</taxon>
        <taxon>Chromobacteriaceae</taxon>
        <taxon>Paludibacterium</taxon>
    </lineage>
</organism>
<feature type="chain" id="PRO_5032758443" evidence="1">
    <location>
        <begin position="19"/>
        <end position="125"/>
    </location>
</feature>
<evidence type="ECO:0000313" key="2">
    <source>
        <dbReference type="EMBL" id="MTD32428.1"/>
    </source>
</evidence>
<dbReference type="RefSeq" id="WP_230368838.1">
    <property type="nucleotide sequence ID" value="NZ_WLYX01000001.1"/>
</dbReference>
<sequence length="125" mass="14482">MKALLGFLVVIMAIPAMAVPSLPQAPYKDASELLAWLKKSRVEMNRAGRAHDLVTLSRIKRDAFRWTDVWYIDAGHRHFLPCSHAARDMGNFLDAYEKKDMRKRDLMGRLFRDDLAECERLVRAH</sequence>
<name>A0A844GB14_9NEIS</name>
<dbReference type="AlphaFoldDB" id="A0A844GB14"/>
<gene>
    <name evidence="2" type="ORF">GKE73_01335</name>
</gene>
<comment type="caution">
    <text evidence="2">The sequence shown here is derived from an EMBL/GenBank/DDBJ whole genome shotgun (WGS) entry which is preliminary data.</text>
</comment>
<evidence type="ECO:0000256" key="1">
    <source>
        <dbReference type="SAM" id="SignalP"/>
    </source>
</evidence>
<feature type="signal peptide" evidence="1">
    <location>
        <begin position="1"/>
        <end position="18"/>
    </location>
</feature>
<keyword evidence="1" id="KW-0732">Signal</keyword>
<accession>A0A844GB14</accession>
<evidence type="ECO:0000313" key="3">
    <source>
        <dbReference type="Proteomes" id="UP000446658"/>
    </source>
</evidence>
<keyword evidence="3" id="KW-1185">Reference proteome</keyword>
<reference evidence="2 3" key="1">
    <citation type="submission" date="2019-11" db="EMBL/GenBank/DDBJ databases">
        <title>Draft genome sequence of Paludibacterium sp. dN18-1.</title>
        <authorList>
            <person name="Im W.-T."/>
        </authorList>
    </citation>
    <scope>NUCLEOTIDE SEQUENCE [LARGE SCALE GENOMIC DNA]</scope>
    <source>
        <strain evidence="3">dN 18-1</strain>
    </source>
</reference>
<dbReference type="EMBL" id="WLYX01000001">
    <property type="protein sequence ID" value="MTD32428.1"/>
    <property type="molecule type" value="Genomic_DNA"/>
</dbReference>